<evidence type="ECO:0000256" key="2">
    <source>
        <dbReference type="ARBA" id="ARBA00023125"/>
    </source>
</evidence>
<keyword evidence="1" id="KW-0805">Transcription regulation</keyword>
<organism evidence="5 6">
    <name type="scientific">Marinobacterium lutimaris</name>
    <dbReference type="NCBI Taxonomy" id="568106"/>
    <lineage>
        <taxon>Bacteria</taxon>
        <taxon>Pseudomonadati</taxon>
        <taxon>Pseudomonadota</taxon>
        <taxon>Gammaproteobacteria</taxon>
        <taxon>Oceanospirillales</taxon>
        <taxon>Oceanospirillaceae</taxon>
        <taxon>Marinobacterium</taxon>
    </lineage>
</organism>
<reference evidence="5 6" key="1">
    <citation type="submission" date="2016-10" db="EMBL/GenBank/DDBJ databases">
        <authorList>
            <person name="de Groot N.N."/>
        </authorList>
    </citation>
    <scope>NUCLEOTIDE SEQUENCE [LARGE SCALE GENOMIC DNA]</scope>
    <source>
        <strain evidence="5 6">DSM 22012</strain>
    </source>
</reference>
<dbReference type="EMBL" id="FNVQ01000004">
    <property type="protein sequence ID" value="SEG78831.1"/>
    <property type="molecule type" value="Genomic_DNA"/>
</dbReference>
<dbReference type="InterPro" id="IPR036388">
    <property type="entry name" value="WH-like_DNA-bd_sf"/>
</dbReference>
<keyword evidence="6" id="KW-1185">Reference proteome</keyword>
<name>A0A1H6D095_9GAMM</name>
<keyword evidence="3" id="KW-0804">Transcription</keyword>
<dbReference type="Pfam" id="PF07729">
    <property type="entry name" value="FCD"/>
    <property type="match status" value="1"/>
</dbReference>
<feature type="domain" description="HTH gntR-type" evidence="4">
    <location>
        <begin position="5"/>
        <end position="72"/>
    </location>
</feature>
<accession>A0A1H6D095</accession>
<dbReference type="InterPro" id="IPR008920">
    <property type="entry name" value="TF_FadR/GntR_C"/>
</dbReference>
<dbReference type="PROSITE" id="PS50949">
    <property type="entry name" value="HTH_GNTR"/>
    <property type="match status" value="1"/>
</dbReference>
<evidence type="ECO:0000313" key="5">
    <source>
        <dbReference type="EMBL" id="SEG78831.1"/>
    </source>
</evidence>
<dbReference type="Pfam" id="PF00392">
    <property type="entry name" value="GntR"/>
    <property type="match status" value="1"/>
</dbReference>
<dbReference type="InterPro" id="IPR011711">
    <property type="entry name" value="GntR_C"/>
</dbReference>
<proteinExistence type="predicted"/>
<dbReference type="SMART" id="SM00895">
    <property type="entry name" value="FCD"/>
    <property type="match status" value="1"/>
</dbReference>
<protein>
    <submittedName>
        <fullName evidence="5">DNA-binding transcriptional regulator, GntR family</fullName>
    </submittedName>
</protein>
<dbReference type="SMART" id="SM00345">
    <property type="entry name" value="HTH_GNTR"/>
    <property type="match status" value="1"/>
</dbReference>
<dbReference type="SUPFAM" id="SSF46785">
    <property type="entry name" value="Winged helix' DNA-binding domain"/>
    <property type="match status" value="1"/>
</dbReference>
<dbReference type="SUPFAM" id="SSF48008">
    <property type="entry name" value="GntR ligand-binding domain-like"/>
    <property type="match status" value="1"/>
</dbReference>
<dbReference type="GO" id="GO:0003677">
    <property type="term" value="F:DNA binding"/>
    <property type="evidence" value="ECO:0007669"/>
    <property type="project" value="UniProtKB-KW"/>
</dbReference>
<dbReference type="InterPro" id="IPR036390">
    <property type="entry name" value="WH_DNA-bd_sf"/>
</dbReference>
<dbReference type="InterPro" id="IPR000524">
    <property type="entry name" value="Tscrpt_reg_HTH_GntR"/>
</dbReference>
<gene>
    <name evidence="5" type="ORF">SAMN05444390_104414</name>
</gene>
<dbReference type="Gene3D" id="1.10.10.10">
    <property type="entry name" value="Winged helix-like DNA-binding domain superfamily/Winged helix DNA-binding domain"/>
    <property type="match status" value="1"/>
</dbReference>
<evidence type="ECO:0000259" key="4">
    <source>
        <dbReference type="PROSITE" id="PS50949"/>
    </source>
</evidence>
<dbReference type="GO" id="GO:0003700">
    <property type="term" value="F:DNA-binding transcription factor activity"/>
    <property type="evidence" value="ECO:0007669"/>
    <property type="project" value="InterPro"/>
</dbReference>
<dbReference type="AlphaFoldDB" id="A0A1H6D095"/>
<evidence type="ECO:0000313" key="6">
    <source>
        <dbReference type="Proteomes" id="UP000236745"/>
    </source>
</evidence>
<evidence type="ECO:0000256" key="3">
    <source>
        <dbReference type="ARBA" id="ARBA00023163"/>
    </source>
</evidence>
<dbReference type="PANTHER" id="PTHR43537">
    <property type="entry name" value="TRANSCRIPTIONAL REGULATOR, GNTR FAMILY"/>
    <property type="match status" value="1"/>
</dbReference>
<evidence type="ECO:0000256" key="1">
    <source>
        <dbReference type="ARBA" id="ARBA00023015"/>
    </source>
</evidence>
<dbReference type="Proteomes" id="UP000236745">
    <property type="component" value="Unassembled WGS sequence"/>
</dbReference>
<dbReference type="Gene3D" id="1.20.120.530">
    <property type="entry name" value="GntR ligand-binding domain-like"/>
    <property type="match status" value="1"/>
</dbReference>
<dbReference type="RefSeq" id="WP_200826838.1">
    <property type="nucleotide sequence ID" value="NZ_FNVQ01000004.1"/>
</dbReference>
<dbReference type="PANTHER" id="PTHR43537:SF53">
    <property type="entry name" value="HTH-TYPE TRANSCRIPTIONAL REPRESSOR NANR"/>
    <property type="match status" value="1"/>
</dbReference>
<keyword evidence="2 5" id="KW-0238">DNA-binding</keyword>
<sequence length="227" mass="25690">MTPKQREINRIIERLSQAIAQHKLPPGMRLVEAQLVEALDANRNHVQAALQRLSMLHIVTIEANRGASVAKPTAQEARDVFAARRAVERGIVEAITQDKLERNRDRIEAHMAREKQATDGEDRRDIVRSLSDFHLLLAEISENTVLREILQNLMTRSSLIVSLYQRNDQPPCQHDEHGQIIAALAKGDRSRAHELMIEHLNHLESELDLSSYQASPDSLQTLLTTAE</sequence>